<evidence type="ECO:0000256" key="2">
    <source>
        <dbReference type="SAM" id="SignalP"/>
    </source>
</evidence>
<feature type="signal peptide" evidence="2">
    <location>
        <begin position="1"/>
        <end position="26"/>
    </location>
</feature>
<feature type="chain" id="PRO_5045412261" evidence="2">
    <location>
        <begin position="27"/>
        <end position="141"/>
    </location>
</feature>
<keyword evidence="2" id="KW-0732">Signal</keyword>
<dbReference type="RefSeq" id="WP_326298897.1">
    <property type="nucleotide sequence ID" value="NZ_JAYLLH010000030.1"/>
</dbReference>
<feature type="region of interest" description="Disordered" evidence="1">
    <location>
        <begin position="49"/>
        <end position="109"/>
    </location>
</feature>
<dbReference type="Proteomes" id="UP001348149">
    <property type="component" value="Unassembled WGS sequence"/>
</dbReference>
<organism evidence="3 4">
    <name type="scientific">Mesobacterium hydrothermale</name>
    <dbReference type="NCBI Taxonomy" id="3111907"/>
    <lineage>
        <taxon>Bacteria</taxon>
        <taxon>Pseudomonadati</taxon>
        <taxon>Pseudomonadota</taxon>
        <taxon>Alphaproteobacteria</taxon>
        <taxon>Rhodobacterales</taxon>
        <taxon>Roseobacteraceae</taxon>
        <taxon>Mesobacterium</taxon>
    </lineage>
</organism>
<name>A0ABU6HN22_9RHOB</name>
<feature type="compositionally biased region" description="Basic residues" evidence="1">
    <location>
        <begin position="67"/>
        <end position="90"/>
    </location>
</feature>
<feature type="compositionally biased region" description="Basic and acidic residues" evidence="1">
    <location>
        <begin position="92"/>
        <end position="109"/>
    </location>
</feature>
<evidence type="ECO:0000256" key="1">
    <source>
        <dbReference type="SAM" id="MobiDB-lite"/>
    </source>
</evidence>
<evidence type="ECO:0000313" key="3">
    <source>
        <dbReference type="EMBL" id="MEC3862823.1"/>
    </source>
</evidence>
<protein>
    <submittedName>
        <fullName evidence="3">Uncharacterized protein</fullName>
    </submittedName>
</protein>
<evidence type="ECO:0000313" key="4">
    <source>
        <dbReference type="Proteomes" id="UP001348149"/>
    </source>
</evidence>
<accession>A0ABU6HN22</accession>
<comment type="caution">
    <text evidence="3">The sequence shown here is derived from an EMBL/GenBank/DDBJ whole genome shotgun (WGS) entry which is preliminary data.</text>
</comment>
<gene>
    <name evidence="3" type="ORF">VK792_16135</name>
</gene>
<reference evidence="3 4" key="1">
    <citation type="submission" date="2024-01" db="EMBL/GenBank/DDBJ databases">
        <title>Mesobacterium rodlantinim sp. nov., isolated from shallow sea hydrothermal systems off Kueishantao Island.</title>
        <authorList>
            <person name="Su Z."/>
            <person name="Tang K."/>
        </authorList>
    </citation>
    <scope>NUCLEOTIDE SEQUENCE [LARGE SCALE GENOMIC DNA]</scope>
    <source>
        <strain evidence="3 4">TK19101</strain>
    </source>
</reference>
<sequence>MSRKFIGAILGAALTVTAFSAAPARADDRDLARFLGTAATLFIIGKAIESHNDRDRQRVHAPAQNHYKPKPKPKPQAHAYHPKPKPRPQAHNRWDGKGGKRWDHNRRNDRMVQVPQSCMREVGHNRYVVNSNCVSRNLPRR</sequence>
<dbReference type="EMBL" id="JAYLLH010000030">
    <property type="protein sequence ID" value="MEC3862823.1"/>
    <property type="molecule type" value="Genomic_DNA"/>
</dbReference>
<keyword evidence="4" id="KW-1185">Reference proteome</keyword>
<proteinExistence type="predicted"/>
<feature type="compositionally biased region" description="Basic and acidic residues" evidence="1">
    <location>
        <begin position="49"/>
        <end position="58"/>
    </location>
</feature>